<dbReference type="PROSITE" id="PS51077">
    <property type="entry name" value="HTH_ICLR"/>
    <property type="match status" value="1"/>
</dbReference>
<dbReference type="EMBL" id="JABGBO010000001">
    <property type="protein sequence ID" value="NOL48826.1"/>
    <property type="molecule type" value="Genomic_DNA"/>
</dbReference>
<proteinExistence type="predicted"/>
<dbReference type="Proteomes" id="UP000541421">
    <property type="component" value="Unassembled WGS sequence"/>
</dbReference>
<dbReference type="InterPro" id="IPR029016">
    <property type="entry name" value="GAF-like_dom_sf"/>
</dbReference>
<dbReference type="SUPFAM" id="SSF55781">
    <property type="entry name" value="GAF domain-like"/>
    <property type="match status" value="1"/>
</dbReference>
<protein>
    <submittedName>
        <fullName evidence="7">IclR family transcriptional regulator</fullName>
    </submittedName>
</protein>
<feature type="domain" description="IclR-ED" evidence="6">
    <location>
        <begin position="80"/>
        <end position="265"/>
    </location>
</feature>
<dbReference type="PANTHER" id="PTHR30136">
    <property type="entry name" value="HELIX-TURN-HELIX TRANSCRIPTIONAL REGULATOR, ICLR FAMILY"/>
    <property type="match status" value="1"/>
</dbReference>
<dbReference type="Pfam" id="PF09339">
    <property type="entry name" value="HTH_IclR"/>
    <property type="match status" value="1"/>
</dbReference>
<keyword evidence="2" id="KW-0238">DNA-binding</keyword>
<organism evidence="7 8">
    <name type="scientific">Pelistega europaea</name>
    <dbReference type="NCBI Taxonomy" id="106147"/>
    <lineage>
        <taxon>Bacteria</taxon>
        <taxon>Pseudomonadati</taxon>
        <taxon>Pseudomonadota</taxon>
        <taxon>Betaproteobacteria</taxon>
        <taxon>Burkholderiales</taxon>
        <taxon>Alcaligenaceae</taxon>
        <taxon>Pelistega</taxon>
    </lineage>
</organism>
<dbReference type="Gene3D" id="1.10.10.10">
    <property type="entry name" value="Winged helix-like DNA-binding domain superfamily/Winged helix DNA-binding domain"/>
    <property type="match status" value="1"/>
</dbReference>
<dbReference type="PANTHER" id="PTHR30136:SF24">
    <property type="entry name" value="HTH-TYPE TRANSCRIPTIONAL REPRESSOR ALLR"/>
    <property type="match status" value="1"/>
</dbReference>
<dbReference type="AlphaFoldDB" id="A0A7Y4P3U9"/>
<evidence type="ECO:0000256" key="4">
    <source>
        <dbReference type="SAM" id="MobiDB-lite"/>
    </source>
</evidence>
<dbReference type="Gene3D" id="3.30.450.40">
    <property type="match status" value="1"/>
</dbReference>
<keyword evidence="1" id="KW-0805">Transcription regulation</keyword>
<evidence type="ECO:0000256" key="2">
    <source>
        <dbReference type="ARBA" id="ARBA00023125"/>
    </source>
</evidence>
<feature type="domain" description="HTH iclR-type" evidence="5">
    <location>
        <begin position="18"/>
        <end position="79"/>
    </location>
</feature>
<gene>
    <name evidence="7" type="ORF">HKX40_01545</name>
</gene>
<dbReference type="GO" id="GO:0003700">
    <property type="term" value="F:DNA-binding transcription factor activity"/>
    <property type="evidence" value="ECO:0007669"/>
    <property type="project" value="TreeGrafter"/>
</dbReference>
<evidence type="ECO:0000313" key="7">
    <source>
        <dbReference type="EMBL" id="NOL48826.1"/>
    </source>
</evidence>
<keyword evidence="3" id="KW-0804">Transcription</keyword>
<name>A0A7Y4P3U9_9BURK</name>
<evidence type="ECO:0000259" key="5">
    <source>
        <dbReference type="PROSITE" id="PS51077"/>
    </source>
</evidence>
<reference evidence="7 8" key="1">
    <citation type="submission" date="2020-05" db="EMBL/GenBank/DDBJ databases">
        <authorList>
            <person name="Niu N."/>
        </authorList>
    </citation>
    <scope>NUCLEOTIDE SEQUENCE [LARGE SCALE GENOMIC DNA]</scope>
    <source>
        <strain evidence="7 8">LMG10982</strain>
    </source>
</reference>
<keyword evidence="8" id="KW-1185">Reference proteome</keyword>
<feature type="region of interest" description="Disordered" evidence="4">
    <location>
        <begin position="1"/>
        <end position="20"/>
    </location>
</feature>
<dbReference type="InterPro" id="IPR036388">
    <property type="entry name" value="WH-like_DNA-bd_sf"/>
</dbReference>
<dbReference type="SUPFAM" id="SSF46785">
    <property type="entry name" value="Winged helix' DNA-binding domain"/>
    <property type="match status" value="1"/>
</dbReference>
<dbReference type="InterPro" id="IPR014757">
    <property type="entry name" value="Tscrpt_reg_IclR_C"/>
</dbReference>
<dbReference type="GO" id="GO:0003677">
    <property type="term" value="F:DNA binding"/>
    <property type="evidence" value="ECO:0007669"/>
    <property type="project" value="UniProtKB-KW"/>
</dbReference>
<dbReference type="PROSITE" id="PS51078">
    <property type="entry name" value="ICLR_ED"/>
    <property type="match status" value="1"/>
</dbReference>
<evidence type="ECO:0000259" key="6">
    <source>
        <dbReference type="PROSITE" id="PS51078"/>
    </source>
</evidence>
<accession>A0A7Y4P3U9</accession>
<dbReference type="InterPro" id="IPR050707">
    <property type="entry name" value="HTH_MetabolicPath_Reg"/>
</dbReference>
<dbReference type="Pfam" id="PF01614">
    <property type="entry name" value="IclR_C"/>
    <property type="match status" value="1"/>
</dbReference>
<evidence type="ECO:0000256" key="1">
    <source>
        <dbReference type="ARBA" id="ARBA00023015"/>
    </source>
</evidence>
<sequence length="267" mass="30165">MNEEQQVHDDSHTERRKGSSIERVLQIIEEVAKAERPISPSDLSDILKIPKPSIHRLLQQLQDIGFLQLEANGRVVCGHRTKKLVLHIWQNSAYKYERQLILQKLSETIGESVGIAILDGFSVVYIDRVLANWPLQIHLPEGINVPVWASASGKLLLSQLSPSQVRRMLEHCSIYPLTKNTIIDKQILLDEIKRIRKVEVSTDNEEFIPGMVACAVPIPCLDSQNRVFATVFTHAPAVRKSLDALLEYVPVMKEAAAEMSVIFRHLS</sequence>
<dbReference type="InterPro" id="IPR036390">
    <property type="entry name" value="WH_DNA-bd_sf"/>
</dbReference>
<dbReference type="InterPro" id="IPR005471">
    <property type="entry name" value="Tscrpt_reg_IclR_N"/>
</dbReference>
<dbReference type="SMART" id="SM00346">
    <property type="entry name" value="HTH_ICLR"/>
    <property type="match status" value="1"/>
</dbReference>
<dbReference type="GO" id="GO:0045892">
    <property type="term" value="P:negative regulation of DNA-templated transcription"/>
    <property type="evidence" value="ECO:0007669"/>
    <property type="project" value="TreeGrafter"/>
</dbReference>
<evidence type="ECO:0000313" key="8">
    <source>
        <dbReference type="Proteomes" id="UP000541421"/>
    </source>
</evidence>
<comment type="caution">
    <text evidence="7">The sequence shown here is derived from an EMBL/GenBank/DDBJ whole genome shotgun (WGS) entry which is preliminary data.</text>
</comment>
<evidence type="ECO:0000256" key="3">
    <source>
        <dbReference type="ARBA" id="ARBA00023163"/>
    </source>
</evidence>